<reference evidence="3 4" key="1">
    <citation type="submission" date="2019-08" db="EMBL/GenBank/DDBJ databases">
        <authorList>
            <person name="Peeters C."/>
        </authorList>
    </citation>
    <scope>NUCLEOTIDE SEQUENCE [LARGE SCALE GENOMIC DNA]</scope>
    <source>
        <strain evidence="3 4">LMG 31112</strain>
    </source>
</reference>
<evidence type="ECO:0000313" key="3">
    <source>
        <dbReference type="EMBL" id="VVE43297.1"/>
    </source>
</evidence>
<comment type="similarity">
    <text evidence="1">Belongs to the sulfur carrier protein TusA family.</text>
</comment>
<evidence type="ECO:0000259" key="2">
    <source>
        <dbReference type="PROSITE" id="PS01148"/>
    </source>
</evidence>
<dbReference type="PANTHER" id="PTHR33279">
    <property type="entry name" value="SULFUR CARRIER PROTEIN YEDF-RELATED"/>
    <property type="match status" value="1"/>
</dbReference>
<dbReference type="Gene3D" id="3.30.110.40">
    <property type="entry name" value="TusA-like domain"/>
    <property type="match status" value="1"/>
</dbReference>
<organism evidence="3 4">
    <name type="scientific">Pandoraea horticolens</name>
    <dbReference type="NCBI Taxonomy" id="2508298"/>
    <lineage>
        <taxon>Bacteria</taxon>
        <taxon>Pseudomonadati</taxon>
        <taxon>Pseudomonadota</taxon>
        <taxon>Betaproteobacteria</taxon>
        <taxon>Burkholderiales</taxon>
        <taxon>Burkholderiaceae</taxon>
        <taxon>Pandoraea</taxon>
    </lineage>
</organism>
<evidence type="ECO:0000313" key="4">
    <source>
        <dbReference type="Proteomes" id="UP000343317"/>
    </source>
</evidence>
<feature type="domain" description="UPF0033" evidence="2">
    <location>
        <begin position="37"/>
        <end position="61"/>
    </location>
</feature>
<dbReference type="SUPFAM" id="SSF64307">
    <property type="entry name" value="SirA-like"/>
    <property type="match status" value="1"/>
</dbReference>
<evidence type="ECO:0000256" key="1">
    <source>
        <dbReference type="ARBA" id="ARBA00008984"/>
    </source>
</evidence>
<dbReference type="PROSITE" id="PS01148">
    <property type="entry name" value="UPF0033"/>
    <property type="match status" value="1"/>
</dbReference>
<accession>A0A5E4Y455</accession>
<gene>
    <name evidence="3" type="ORF">PHO31112_04266</name>
</gene>
<dbReference type="CDD" id="cd00291">
    <property type="entry name" value="SirA_YedF_YeeD"/>
    <property type="match status" value="1"/>
</dbReference>
<dbReference type="PANTHER" id="PTHR33279:SF6">
    <property type="entry name" value="SULFUR CARRIER PROTEIN YEDF-RELATED"/>
    <property type="match status" value="1"/>
</dbReference>
<dbReference type="InterPro" id="IPR001455">
    <property type="entry name" value="TusA-like"/>
</dbReference>
<name>A0A5E4Y455_9BURK</name>
<dbReference type="Proteomes" id="UP000343317">
    <property type="component" value="Unassembled WGS sequence"/>
</dbReference>
<dbReference type="EMBL" id="CABPSM010000015">
    <property type="protein sequence ID" value="VVE43297.1"/>
    <property type="molecule type" value="Genomic_DNA"/>
</dbReference>
<sequence length="105" mass="11831">MAWCGDYGRIAVCRVNLAQDSHKTDKRDMSMEFQKEVDASGLNCPLPILRAKKALAEMQSGEVLHIIATDPGSARDFSAFAKQTGNELIESREEGKTFHFLMRRR</sequence>
<dbReference type="AlphaFoldDB" id="A0A5E4Y455"/>
<protein>
    <submittedName>
        <fullName evidence="3">Response regulator SirA</fullName>
    </submittedName>
</protein>
<dbReference type="Pfam" id="PF01206">
    <property type="entry name" value="TusA"/>
    <property type="match status" value="1"/>
</dbReference>
<dbReference type="InterPro" id="IPR036868">
    <property type="entry name" value="TusA-like_sf"/>
</dbReference>
<proteinExistence type="inferred from homology"/>
<keyword evidence="4" id="KW-1185">Reference proteome</keyword>